<dbReference type="Pfam" id="PF00873">
    <property type="entry name" value="ACR_tran"/>
    <property type="match status" value="1"/>
</dbReference>
<dbReference type="Gene3D" id="3.30.2090.10">
    <property type="entry name" value="Multidrug efflux transporter AcrB TolC docking domain, DN and DC subdomains"/>
    <property type="match status" value="2"/>
</dbReference>
<dbReference type="Gene3D" id="1.20.1640.10">
    <property type="entry name" value="Multidrug efflux transporter AcrB transmembrane domain"/>
    <property type="match status" value="2"/>
</dbReference>
<feature type="transmembrane region" description="Helical" evidence="1">
    <location>
        <begin position="358"/>
        <end position="378"/>
    </location>
</feature>
<reference evidence="3" key="1">
    <citation type="submission" date="2021-07" db="EMBL/GenBank/DDBJ databases">
        <title>Complete genome sequencing of a Clostridium isolate.</title>
        <authorList>
            <person name="Ueki A."/>
            <person name="Tonouchi A."/>
        </authorList>
    </citation>
    <scope>NUCLEOTIDE SEQUENCE [LARGE SCALE GENOMIC DNA]</scope>
    <source>
        <strain evidence="3">C5S11</strain>
    </source>
</reference>
<evidence type="ECO:0000256" key="1">
    <source>
        <dbReference type="SAM" id="Phobius"/>
    </source>
</evidence>
<dbReference type="EMBL" id="AP024849">
    <property type="protein sequence ID" value="BCZ44192.1"/>
    <property type="molecule type" value="Genomic_DNA"/>
</dbReference>
<feature type="transmembrane region" description="Helical" evidence="1">
    <location>
        <begin position="384"/>
        <end position="409"/>
    </location>
</feature>
<feature type="transmembrane region" description="Helical" evidence="1">
    <location>
        <begin position="462"/>
        <end position="481"/>
    </location>
</feature>
<dbReference type="SUPFAM" id="SSF82866">
    <property type="entry name" value="Multidrug efflux transporter AcrB transmembrane domain"/>
    <property type="match status" value="2"/>
</dbReference>
<dbReference type="PANTHER" id="PTHR32063">
    <property type="match status" value="1"/>
</dbReference>
<feature type="transmembrane region" description="Helical" evidence="1">
    <location>
        <begin position="524"/>
        <end position="544"/>
    </location>
</feature>
<evidence type="ECO:0000313" key="2">
    <source>
        <dbReference type="EMBL" id="BCZ44192.1"/>
    </source>
</evidence>
<dbReference type="Gene3D" id="3.30.70.1320">
    <property type="entry name" value="Multidrug efflux transporter AcrB pore domain like"/>
    <property type="match status" value="1"/>
</dbReference>
<feature type="transmembrane region" description="Helical" evidence="1">
    <location>
        <begin position="843"/>
        <end position="861"/>
    </location>
</feature>
<feature type="transmembrane region" description="Helical" evidence="1">
    <location>
        <begin position="332"/>
        <end position="351"/>
    </location>
</feature>
<dbReference type="PANTHER" id="PTHR32063:SF0">
    <property type="entry name" value="SWARMING MOTILITY PROTEIN SWRC"/>
    <property type="match status" value="1"/>
</dbReference>
<feature type="transmembrane region" description="Helical" evidence="1">
    <location>
        <begin position="981"/>
        <end position="1005"/>
    </location>
</feature>
<feature type="transmembrane region" description="Helical" evidence="1">
    <location>
        <begin position="873"/>
        <end position="893"/>
    </location>
</feature>
<accession>A0ABM7SX42</accession>
<dbReference type="Gene3D" id="3.30.70.1440">
    <property type="entry name" value="Multidrug efflux transporter AcrB pore domain"/>
    <property type="match status" value="1"/>
</dbReference>
<dbReference type="SUPFAM" id="SSF82714">
    <property type="entry name" value="Multidrug efflux transporter AcrB TolC docking domain, DN and DC subdomains"/>
    <property type="match status" value="2"/>
</dbReference>
<dbReference type="Proteomes" id="UP000824633">
    <property type="component" value="Chromosome"/>
</dbReference>
<keyword evidence="1" id="KW-0812">Transmembrane</keyword>
<dbReference type="PRINTS" id="PR00702">
    <property type="entry name" value="ACRIFLAVINRP"/>
</dbReference>
<gene>
    <name evidence="2" type="ORF">psyc5s11_02590</name>
</gene>
<dbReference type="SUPFAM" id="SSF82693">
    <property type="entry name" value="Multidrug efflux transporter AcrB pore domain, PN1, PN2, PC1 and PC2 subdomains"/>
    <property type="match status" value="3"/>
</dbReference>
<dbReference type="InterPro" id="IPR001036">
    <property type="entry name" value="Acrflvin-R"/>
</dbReference>
<organism evidence="2 3">
    <name type="scientific">Clostridium gelidum</name>
    <dbReference type="NCBI Taxonomy" id="704125"/>
    <lineage>
        <taxon>Bacteria</taxon>
        <taxon>Bacillati</taxon>
        <taxon>Bacillota</taxon>
        <taxon>Clostridia</taxon>
        <taxon>Eubacteriales</taxon>
        <taxon>Clostridiaceae</taxon>
        <taxon>Clostridium</taxon>
    </lineage>
</organism>
<dbReference type="InterPro" id="IPR027463">
    <property type="entry name" value="AcrB_DN_DC_subdom"/>
</dbReference>
<feature type="transmembrane region" description="Helical" evidence="1">
    <location>
        <begin position="899"/>
        <end position="923"/>
    </location>
</feature>
<protein>
    <submittedName>
        <fullName evidence="2">Multidrug transporter</fullName>
    </submittedName>
</protein>
<keyword evidence="3" id="KW-1185">Reference proteome</keyword>
<keyword evidence="1" id="KW-1133">Transmembrane helix</keyword>
<feature type="transmembrane region" description="Helical" evidence="1">
    <location>
        <begin position="951"/>
        <end position="969"/>
    </location>
</feature>
<keyword evidence="1" id="KW-0472">Membrane</keyword>
<feature type="transmembrane region" description="Helical" evidence="1">
    <location>
        <begin position="430"/>
        <end position="450"/>
    </location>
</feature>
<sequence length="1062" mass="115914">MSLTKTSIRRPLMIVMAFVVLIMFGFIGYSKMTADTMPKMEIPVLSIQTVWQGAGPEDIDKQISEKIEEKVSAVSKVKETGTYSRESVSVVVIQFEYGTDINTVINDVKSKVDEVKSELPSEAEAPAVIKMDVMNASAIGRLVISGGKNKDDLMKYAEDVVQTKIKTVDGVTEADIVGGEKSQVNITADPAVLSSYNVSISTIKSAVQATNKTFPYGSIVEGDDKIVLRGMDQLNSLDDIKQIQISTNKGQSVRLDEICNVEYGTVEKKDVYRYNGEESLIIDVKKQQDANTIKVMEGVNKAVDELSKNNSKYDTKVVSDTSEYIKTSVNNVISEIFISSLISFIIILAFLKSFRASFAVALAIPTSIVGTIAFLYFTGETLNMLTLSSLVISVGLVVDNSIVVIENIFKYKNNKNFTNEEAALQGTQTVTSAITGSTLTIICVFLPILFTDGLTKIIFQSLSKTIIAALTISLLVALTLVPSMFNKLSGGKNAAKMKEKPSPIFDKISEVYMKLINVSLKHKSIVVLLSTALFVIAIFGATFLKMEFMPASDKGKISIKIEVPEGLALKPSDYYVSMAEQKISDIPEIKTTITTLKTSGSSNSSDIKIELVPKEKRKKSTDEVEKEITERMNTVPDCKIKVALDSSSTGEGSSSDFAMQLKGPDMDTLEVLAKQIGDKFSTIDGFKNIETSIADTSQEAQFIINKQKANKYGINVSSIASILHTAVVGDSVTTAKINDYEVDVNLKFQGNSIDNLEDIKQIKVMSKAGEEIPLGQIADIKMAEGLKQINRTDGDYSVSITAGLKGVDTGTATKQATAAIKEMNLPKDYEASTSGDAKNMQESMMGLVYAMGIAVILVYMVMVAEFESFSKPFIIMTCIPFAFVGVVAILLITRIKISIVGMLGAIMLVGIVVNHGIVLIDYIEQLRKSMEGKLSIEEIVSKGSAARLRPVIMTVLTAAFGMLPTALALEEGGEMMQSLGVIIIGGLSVSTLVTLVLIPVIYVIFDNLEKKFTNKIHKVTGKISEKYEQFKEEKIRPKFSKFTNNDIEPKVIDKDRNIDLKK</sequence>
<evidence type="ECO:0000313" key="3">
    <source>
        <dbReference type="Proteomes" id="UP000824633"/>
    </source>
</evidence>
<name>A0ABM7SX42_9CLOT</name>
<feature type="transmembrane region" description="Helical" evidence="1">
    <location>
        <begin position="12"/>
        <end position="30"/>
    </location>
</feature>
<dbReference type="RefSeq" id="WP_224035897.1">
    <property type="nucleotide sequence ID" value="NZ_AP024849.1"/>
</dbReference>
<proteinExistence type="predicted"/>
<dbReference type="Gene3D" id="3.30.70.1430">
    <property type="entry name" value="Multidrug efflux transporter AcrB pore domain"/>
    <property type="match status" value="2"/>
</dbReference>